<comment type="caution">
    <text evidence="2">The sequence shown here is derived from an EMBL/GenBank/DDBJ whole genome shotgun (WGS) entry which is preliminary data.</text>
</comment>
<protein>
    <recommendedName>
        <fullName evidence="4">DUF1453 family protein</fullName>
    </recommendedName>
</protein>
<evidence type="ECO:0000256" key="1">
    <source>
        <dbReference type="SAM" id="Phobius"/>
    </source>
</evidence>
<dbReference type="RefSeq" id="WP_147783737.1">
    <property type="nucleotide sequence ID" value="NZ_VRMG01000008.1"/>
</dbReference>
<sequence length="174" mass="17930">MTLQTLANAALILILVGWIGIRQLTWRPILVGRMWRLPIVFAAIGLFALSGSHGASSVTAVDAALLSLELVVSLGVGAAMGALATIRPLSSGDGAPDAPRFESRTGWVGLALWFVFIGVRVGIDVWAGALGSHLAASTGVIFVMVAANRVARTAVIGLRVSRLATVAPVPAGAR</sequence>
<gene>
    <name evidence="2" type="ORF">FVP33_11100</name>
</gene>
<keyword evidence="1" id="KW-0472">Membrane</keyword>
<evidence type="ECO:0000313" key="3">
    <source>
        <dbReference type="Proteomes" id="UP000321379"/>
    </source>
</evidence>
<feature type="transmembrane region" description="Helical" evidence="1">
    <location>
        <begin position="6"/>
        <end position="25"/>
    </location>
</feature>
<feature type="transmembrane region" description="Helical" evidence="1">
    <location>
        <begin position="133"/>
        <end position="151"/>
    </location>
</feature>
<name>A0A5C8UN90_9MICO</name>
<dbReference type="AlphaFoldDB" id="A0A5C8UN90"/>
<evidence type="ECO:0000313" key="2">
    <source>
        <dbReference type="EMBL" id="TXN29693.1"/>
    </source>
</evidence>
<feature type="transmembrane region" description="Helical" evidence="1">
    <location>
        <begin position="107"/>
        <end position="127"/>
    </location>
</feature>
<keyword evidence="1" id="KW-1133">Transmembrane helix</keyword>
<organism evidence="2 3">
    <name type="scientific">Lacisediminihabitans profunda</name>
    <dbReference type="NCBI Taxonomy" id="2594790"/>
    <lineage>
        <taxon>Bacteria</taxon>
        <taxon>Bacillati</taxon>
        <taxon>Actinomycetota</taxon>
        <taxon>Actinomycetes</taxon>
        <taxon>Micrococcales</taxon>
        <taxon>Microbacteriaceae</taxon>
        <taxon>Lacisediminihabitans</taxon>
    </lineage>
</organism>
<reference evidence="2 3" key="1">
    <citation type="submission" date="2019-08" db="EMBL/GenBank/DDBJ databases">
        <title>Bacterial whole genome sequence for Glaciihabitans sp. CHu50b-6-2.</title>
        <authorList>
            <person name="Jin L."/>
        </authorList>
    </citation>
    <scope>NUCLEOTIDE SEQUENCE [LARGE SCALE GENOMIC DNA]</scope>
    <source>
        <strain evidence="2 3">CHu50b-6-2</strain>
    </source>
</reference>
<keyword evidence="3" id="KW-1185">Reference proteome</keyword>
<accession>A0A5C8UN90</accession>
<dbReference type="Proteomes" id="UP000321379">
    <property type="component" value="Unassembled WGS sequence"/>
</dbReference>
<keyword evidence="1" id="KW-0812">Transmembrane</keyword>
<dbReference type="EMBL" id="VRMG01000008">
    <property type="protein sequence ID" value="TXN29693.1"/>
    <property type="molecule type" value="Genomic_DNA"/>
</dbReference>
<feature type="transmembrane region" description="Helical" evidence="1">
    <location>
        <begin position="37"/>
        <end position="58"/>
    </location>
</feature>
<proteinExistence type="predicted"/>
<evidence type="ECO:0008006" key="4">
    <source>
        <dbReference type="Google" id="ProtNLM"/>
    </source>
</evidence>
<feature type="transmembrane region" description="Helical" evidence="1">
    <location>
        <begin position="64"/>
        <end position="86"/>
    </location>
</feature>